<dbReference type="InterPro" id="IPR017871">
    <property type="entry name" value="ABC_transporter-like_CS"/>
</dbReference>
<dbReference type="PROSITE" id="PS50893">
    <property type="entry name" value="ABC_TRANSPORTER_2"/>
    <property type="match status" value="1"/>
</dbReference>
<feature type="domain" description="ABC transporter" evidence="9">
    <location>
        <begin position="392"/>
        <end position="615"/>
    </location>
</feature>
<evidence type="ECO:0000256" key="3">
    <source>
        <dbReference type="ARBA" id="ARBA00022692"/>
    </source>
</evidence>
<evidence type="ECO:0000256" key="5">
    <source>
        <dbReference type="ARBA" id="ARBA00022840"/>
    </source>
</evidence>
<evidence type="ECO:0000313" key="12">
    <source>
        <dbReference type="RefSeq" id="XP_022333420.1"/>
    </source>
</evidence>
<accession>A0A8B8DZM8</accession>
<keyword evidence="3 8" id="KW-0812">Transmembrane</keyword>
<feature type="transmembrane region" description="Helical" evidence="8">
    <location>
        <begin position="40"/>
        <end position="63"/>
    </location>
</feature>
<feature type="transmembrane region" description="Helical" evidence="8">
    <location>
        <begin position="156"/>
        <end position="175"/>
    </location>
</feature>
<keyword evidence="5" id="KW-0067">ATP-binding</keyword>
<protein>
    <submittedName>
        <fullName evidence="12">ATP-binding cassette sub-family D member 4-like isoform X1</fullName>
    </submittedName>
</protein>
<dbReference type="AlphaFoldDB" id="A0A8B8DZM8"/>
<sequence length="615" mass="70235">MDSGQDTRAIQHERVFGLLFFKRFLKLAGYMFPSWRSVQLLICILLLILGLLDQVVIFYIGNIPSKYYKVFGDRDMAGFQEETIMAALLITAEALIKASSVYLVSVLYIKWRGSINARIHKLYFTDLVYYDVNTSGKIDNPDQRITQNLDRMCHNFSQIFAPIIIAPFTIAYYLYKSVESTSYIGPVGVLCFFLVATVINKVLMSPVVNFVFKRQEMEGNYRFKHMLLRTNAESAAFYRSGEIEKFYTDQRLHRLLKTQHSLILRQYPLNFSVNLFDYLGSVLSYILLAFPIFHGDYDSKSPADFSSLISANSFVIMYLINCFTRLIDLSVKAAEVAGNAHRVGELIEELQKIKDKQRTLNYDKDIRPSTPPSDQVELTDINIDSRMTQKALTVTELTYGPPKSCDILCKNLTFQLEAGVNILVTGDSGCGKSSLLRVIAGLWPSTHGSVKFHEAVNPSKILFLPQKPYFTDGTLKQQVIYPLKEMDYGSVSMDDESIHQYMELTGLQKLTDRSLGLENYCCNDWYQELSPGEMQRLSFVRLFFHQPRFAVLDEATSQIGVDLERVLYGKCRELGITVMSVGHRESLRQFHQLELRLQGRGNWTIQPITDSLTSS</sequence>
<gene>
    <name evidence="12" type="primary">LOC111130560</name>
</gene>
<dbReference type="InterPro" id="IPR027417">
    <property type="entry name" value="P-loop_NTPase"/>
</dbReference>
<dbReference type="PANTHER" id="PTHR11384:SF59">
    <property type="entry name" value="LYSOSOMAL COBALAMIN TRANSPORTER ABCD4"/>
    <property type="match status" value="1"/>
</dbReference>
<dbReference type="PROSITE" id="PS00211">
    <property type="entry name" value="ABC_TRANSPORTER_1"/>
    <property type="match status" value="1"/>
</dbReference>
<dbReference type="InterPro" id="IPR011527">
    <property type="entry name" value="ABC1_TM_dom"/>
</dbReference>
<dbReference type="GO" id="GO:0042760">
    <property type="term" value="P:very long-chain fatty acid catabolic process"/>
    <property type="evidence" value="ECO:0007669"/>
    <property type="project" value="TreeGrafter"/>
</dbReference>
<dbReference type="Pfam" id="PF00005">
    <property type="entry name" value="ABC_tran"/>
    <property type="match status" value="1"/>
</dbReference>
<keyword evidence="11" id="KW-1185">Reference proteome</keyword>
<evidence type="ECO:0000256" key="8">
    <source>
        <dbReference type="SAM" id="Phobius"/>
    </source>
</evidence>
<organism evidence="11 12">
    <name type="scientific">Crassostrea virginica</name>
    <name type="common">Eastern oyster</name>
    <dbReference type="NCBI Taxonomy" id="6565"/>
    <lineage>
        <taxon>Eukaryota</taxon>
        <taxon>Metazoa</taxon>
        <taxon>Spiralia</taxon>
        <taxon>Lophotrochozoa</taxon>
        <taxon>Mollusca</taxon>
        <taxon>Bivalvia</taxon>
        <taxon>Autobranchia</taxon>
        <taxon>Pteriomorphia</taxon>
        <taxon>Ostreida</taxon>
        <taxon>Ostreoidea</taxon>
        <taxon>Ostreidae</taxon>
        <taxon>Crassostrea</taxon>
    </lineage>
</organism>
<feature type="domain" description="ABC transmembrane type-1" evidence="10">
    <location>
        <begin position="40"/>
        <end position="317"/>
    </location>
</feature>
<dbReference type="GO" id="GO:0005778">
    <property type="term" value="C:peroxisomal membrane"/>
    <property type="evidence" value="ECO:0007669"/>
    <property type="project" value="TreeGrafter"/>
</dbReference>
<dbReference type="SUPFAM" id="SSF90123">
    <property type="entry name" value="ABC transporter transmembrane region"/>
    <property type="match status" value="1"/>
</dbReference>
<feature type="transmembrane region" description="Helical" evidence="8">
    <location>
        <begin position="305"/>
        <end position="323"/>
    </location>
</feature>
<dbReference type="Pfam" id="PF06472">
    <property type="entry name" value="ABC_membrane_2"/>
    <property type="match status" value="1"/>
</dbReference>
<keyword evidence="7 8" id="KW-0472">Membrane</keyword>
<keyword evidence="6 8" id="KW-1133">Transmembrane helix</keyword>
<keyword evidence="2" id="KW-0813">Transport</keyword>
<evidence type="ECO:0000256" key="4">
    <source>
        <dbReference type="ARBA" id="ARBA00022741"/>
    </source>
</evidence>
<dbReference type="GO" id="GO:0007031">
    <property type="term" value="P:peroxisome organization"/>
    <property type="evidence" value="ECO:0007669"/>
    <property type="project" value="TreeGrafter"/>
</dbReference>
<feature type="transmembrane region" description="Helical" evidence="8">
    <location>
        <begin position="275"/>
        <end position="293"/>
    </location>
</feature>
<dbReference type="GO" id="GO:0005324">
    <property type="term" value="F:long-chain fatty acid transmembrane transporter activity"/>
    <property type="evidence" value="ECO:0007669"/>
    <property type="project" value="TreeGrafter"/>
</dbReference>
<dbReference type="GO" id="GO:0016887">
    <property type="term" value="F:ATP hydrolysis activity"/>
    <property type="evidence" value="ECO:0007669"/>
    <property type="project" value="InterPro"/>
</dbReference>
<evidence type="ECO:0000259" key="9">
    <source>
        <dbReference type="PROSITE" id="PS50893"/>
    </source>
</evidence>
<evidence type="ECO:0000256" key="7">
    <source>
        <dbReference type="ARBA" id="ARBA00023136"/>
    </source>
</evidence>
<feature type="transmembrane region" description="Helical" evidence="8">
    <location>
        <begin position="187"/>
        <end position="212"/>
    </location>
</feature>
<proteinExistence type="inferred from homology"/>
<evidence type="ECO:0000259" key="10">
    <source>
        <dbReference type="PROSITE" id="PS50929"/>
    </source>
</evidence>
<evidence type="ECO:0000256" key="6">
    <source>
        <dbReference type="ARBA" id="ARBA00022989"/>
    </source>
</evidence>
<evidence type="ECO:0000313" key="11">
    <source>
        <dbReference type="Proteomes" id="UP000694844"/>
    </source>
</evidence>
<comment type="similarity">
    <text evidence="1">Belongs to the ABC transporter superfamily. ABCD family. Peroxisomal fatty acyl CoA transporter (TC 3.A.1.203) subfamily.</text>
</comment>
<dbReference type="GO" id="GO:0005524">
    <property type="term" value="F:ATP binding"/>
    <property type="evidence" value="ECO:0007669"/>
    <property type="project" value="UniProtKB-KW"/>
</dbReference>
<reference evidence="12" key="1">
    <citation type="submission" date="2025-08" db="UniProtKB">
        <authorList>
            <consortium name="RefSeq"/>
        </authorList>
    </citation>
    <scope>IDENTIFICATION</scope>
    <source>
        <tissue evidence="12">Whole sample</tissue>
    </source>
</reference>
<dbReference type="GO" id="GO:0140359">
    <property type="term" value="F:ABC-type transporter activity"/>
    <property type="evidence" value="ECO:0007669"/>
    <property type="project" value="InterPro"/>
</dbReference>
<dbReference type="PANTHER" id="PTHR11384">
    <property type="entry name" value="ATP-BINDING CASSETTE, SUB-FAMILY D MEMBER"/>
    <property type="match status" value="1"/>
</dbReference>
<dbReference type="Gene3D" id="1.20.1560.10">
    <property type="entry name" value="ABC transporter type 1, transmembrane domain"/>
    <property type="match status" value="1"/>
</dbReference>
<dbReference type="InterPro" id="IPR003439">
    <property type="entry name" value="ABC_transporter-like_ATP-bd"/>
</dbReference>
<dbReference type="Gene3D" id="3.40.50.300">
    <property type="entry name" value="P-loop containing nucleotide triphosphate hydrolases"/>
    <property type="match status" value="1"/>
</dbReference>
<dbReference type="SUPFAM" id="SSF52540">
    <property type="entry name" value="P-loop containing nucleoside triphosphate hydrolases"/>
    <property type="match status" value="1"/>
</dbReference>
<dbReference type="Proteomes" id="UP000694844">
    <property type="component" value="Chromosome 4"/>
</dbReference>
<dbReference type="CDD" id="cd03223">
    <property type="entry name" value="ABCD_peroxisomal_ALDP"/>
    <property type="match status" value="1"/>
</dbReference>
<dbReference type="InterPro" id="IPR003593">
    <property type="entry name" value="AAA+_ATPase"/>
</dbReference>
<feature type="transmembrane region" description="Helical" evidence="8">
    <location>
        <begin position="83"/>
        <end position="109"/>
    </location>
</feature>
<keyword evidence="4" id="KW-0547">Nucleotide-binding</keyword>
<dbReference type="SMART" id="SM00382">
    <property type="entry name" value="AAA"/>
    <property type="match status" value="1"/>
</dbReference>
<name>A0A8B8DZM8_CRAVI</name>
<dbReference type="InterPro" id="IPR050835">
    <property type="entry name" value="ABC_transporter_sub-D"/>
</dbReference>
<evidence type="ECO:0000256" key="2">
    <source>
        <dbReference type="ARBA" id="ARBA00022448"/>
    </source>
</evidence>
<dbReference type="InterPro" id="IPR036640">
    <property type="entry name" value="ABC1_TM_sf"/>
</dbReference>
<dbReference type="GO" id="GO:0015910">
    <property type="term" value="P:long-chain fatty acid import into peroxisome"/>
    <property type="evidence" value="ECO:0007669"/>
    <property type="project" value="TreeGrafter"/>
</dbReference>
<dbReference type="GeneID" id="111130560"/>
<dbReference type="PROSITE" id="PS50929">
    <property type="entry name" value="ABC_TM1F"/>
    <property type="match status" value="1"/>
</dbReference>
<dbReference type="KEGG" id="cvn:111130560"/>
<evidence type="ECO:0000256" key="1">
    <source>
        <dbReference type="ARBA" id="ARBA00008575"/>
    </source>
</evidence>
<dbReference type="RefSeq" id="XP_022333420.1">
    <property type="nucleotide sequence ID" value="XM_022477712.1"/>
</dbReference>
<dbReference type="GO" id="GO:0006635">
    <property type="term" value="P:fatty acid beta-oxidation"/>
    <property type="evidence" value="ECO:0007669"/>
    <property type="project" value="TreeGrafter"/>
</dbReference>
<dbReference type="OrthoDB" id="422637at2759"/>